<protein>
    <submittedName>
        <fullName evidence="3">Predicted dehydrogenase</fullName>
    </submittedName>
</protein>
<accession>A0A1T5PBK7</accession>
<keyword evidence="4" id="KW-1185">Reference proteome</keyword>
<dbReference type="InterPro" id="IPR050463">
    <property type="entry name" value="Gfo/Idh/MocA_oxidrdct_glycsds"/>
</dbReference>
<evidence type="ECO:0000259" key="2">
    <source>
        <dbReference type="Pfam" id="PF01408"/>
    </source>
</evidence>
<dbReference type="GO" id="GO:0000166">
    <property type="term" value="F:nucleotide binding"/>
    <property type="evidence" value="ECO:0007669"/>
    <property type="project" value="InterPro"/>
</dbReference>
<name>A0A1T5PBK7_9BACT</name>
<dbReference type="AlphaFoldDB" id="A0A1T5PBK7"/>
<dbReference type="InterPro" id="IPR000683">
    <property type="entry name" value="Gfo/Idh/MocA-like_OxRdtase_N"/>
</dbReference>
<dbReference type="SUPFAM" id="SSF51735">
    <property type="entry name" value="NAD(P)-binding Rossmann-fold domains"/>
    <property type="match status" value="1"/>
</dbReference>
<evidence type="ECO:0000313" key="3">
    <source>
        <dbReference type="EMBL" id="SKD10032.1"/>
    </source>
</evidence>
<feature type="domain" description="Gfo/Idh/MocA-like oxidoreductase N-terminal" evidence="2">
    <location>
        <begin position="42"/>
        <end position="172"/>
    </location>
</feature>
<feature type="chain" id="PRO_5010586448" evidence="1">
    <location>
        <begin position="33"/>
        <end position="338"/>
    </location>
</feature>
<dbReference type="EMBL" id="FUZZ01000006">
    <property type="protein sequence ID" value="SKD10032.1"/>
    <property type="molecule type" value="Genomic_DNA"/>
</dbReference>
<dbReference type="STRING" id="393003.SAMN05660461_5932"/>
<dbReference type="Gene3D" id="3.40.50.720">
    <property type="entry name" value="NAD(P)-binding Rossmann-like Domain"/>
    <property type="match status" value="1"/>
</dbReference>
<dbReference type="Proteomes" id="UP000190166">
    <property type="component" value="Unassembled WGS sequence"/>
</dbReference>
<dbReference type="Pfam" id="PF01408">
    <property type="entry name" value="GFO_IDH_MocA"/>
    <property type="match status" value="1"/>
</dbReference>
<evidence type="ECO:0000313" key="4">
    <source>
        <dbReference type="Proteomes" id="UP000190166"/>
    </source>
</evidence>
<reference evidence="3 4" key="1">
    <citation type="submission" date="2017-02" db="EMBL/GenBank/DDBJ databases">
        <authorList>
            <person name="Peterson S.W."/>
        </authorList>
    </citation>
    <scope>NUCLEOTIDE SEQUENCE [LARGE SCALE GENOMIC DNA]</scope>
    <source>
        <strain evidence="3 4">DSM 18108</strain>
    </source>
</reference>
<sequence length="338" mass="37441">MKNKSNINRRNFLQTAATLGIGISLYPRSAYAAFPVPQKGKRVGIIGLDTSHSIEFVKTLNATEANDTYGGYRVTAAYPYGSREIKSSYSRISGYTEQVKAYGVTISSSIAELLKVTDVIMLETNDGRLRLEQAKMIFEAGKPVFIDKPVAASYRDVVRIYELAERHKVPVFSSSTLRYVENMEKLQNGSLIGKILGAETFSPCEIEPSHTDLYWYGVHGVEMLFAVMGLGCSTVQRTHTASTDIVTGVWEDGRVGIFRGTRSGVYAYGGMAFGEKGNVPITGYHGYEPLLQKIIDFYRTGISPVNSKETIELYAFMEAADVSKRQHGREISLAELKF</sequence>
<dbReference type="PANTHER" id="PTHR43818">
    <property type="entry name" value="BCDNA.GH03377"/>
    <property type="match status" value="1"/>
</dbReference>
<feature type="signal peptide" evidence="1">
    <location>
        <begin position="1"/>
        <end position="32"/>
    </location>
</feature>
<evidence type="ECO:0000256" key="1">
    <source>
        <dbReference type="SAM" id="SignalP"/>
    </source>
</evidence>
<organism evidence="3 4">
    <name type="scientific">Chitinophaga ginsengisegetis</name>
    <dbReference type="NCBI Taxonomy" id="393003"/>
    <lineage>
        <taxon>Bacteria</taxon>
        <taxon>Pseudomonadati</taxon>
        <taxon>Bacteroidota</taxon>
        <taxon>Chitinophagia</taxon>
        <taxon>Chitinophagales</taxon>
        <taxon>Chitinophagaceae</taxon>
        <taxon>Chitinophaga</taxon>
    </lineage>
</organism>
<dbReference type="InterPro" id="IPR036291">
    <property type="entry name" value="NAD(P)-bd_dom_sf"/>
</dbReference>
<dbReference type="InterPro" id="IPR006311">
    <property type="entry name" value="TAT_signal"/>
</dbReference>
<keyword evidence="1" id="KW-0732">Signal</keyword>
<dbReference type="RefSeq" id="WP_079473197.1">
    <property type="nucleotide sequence ID" value="NZ_FUZZ01000006.1"/>
</dbReference>
<dbReference type="PROSITE" id="PS51318">
    <property type="entry name" value="TAT"/>
    <property type="match status" value="1"/>
</dbReference>
<gene>
    <name evidence="3" type="ORF">SAMN05660461_5932</name>
</gene>
<dbReference type="PANTHER" id="PTHR43818:SF9">
    <property type="entry name" value="HYPOTHETICAL OXIDOREDUCTASE"/>
    <property type="match status" value="1"/>
</dbReference>
<proteinExistence type="predicted"/>